<keyword evidence="3 7" id="KW-0808">Transferase</keyword>
<keyword evidence="6 7" id="KW-0012">Acyltransferase</keyword>
<dbReference type="NCBIfam" id="NF002060">
    <property type="entry name" value="PRK00892.1"/>
    <property type="match status" value="1"/>
</dbReference>
<dbReference type="InterPro" id="IPR011004">
    <property type="entry name" value="Trimer_LpxA-like_sf"/>
</dbReference>
<dbReference type="eggNOG" id="COG1044">
    <property type="taxonomic scope" value="Bacteria"/>
</dbReference>
<dbReference type="GO" id="GO:0016020">
    <property type="term" value="C:membrane"/>
    <property type="evidence" value="ECO:0007669"/>
    <property type="project" value="GOC"/>
</dbReference>
<dbReference type="CDD" id="cd03352">
    <property type="entry name" value="LbH_LpxD"/>
    <property type="match status" value="1"/>
</dbReference>
<evidence type="ECO:0000259" key="8">
    <source>
        <dbReference type="Pfam" id="PF04613"/>
    </source>
</evidence>
<evidence type="ECO:0000256" key="6">
    <source>
        <dbReference type="ARBA" id="ARBA00023315"/>
    </source>
</evidence>
<feature type="active site" description="Proton acceptor" evidence="7">
    <location>
        <position position="247"/>
    </location>
</feature>
<evidence type="ECO:0000256" key="3">
    <source>
        <dbReference type="ARBA" id="ARBA00022679"/>
    </source>
</evidence>
<dbReference type="EC" id="2.3.1.191" evidence="7"/>
<organism evidence="10 11">
    <name type="scientific">Desulfocapsa sulfexigens (strain DSM 10523 / SB164P1)</name>
    <dbReference type="NCBI Taxonomy" id="1167006"/>
    <lineage>
        <taxon>Bacteria</taxon>
        <taxon>Pseudomonadati</taxon>
        <taxon>Thermodesulfobacteriota</taxon>
        <taxon>Desulfobulbia</taxon>
        <taxon>Desulfobulbales</taxon>
        <taxon>Desulfocapsaceae</taxon>
        <taxon>Desulfocapsa</taxon>
    </lineage>
</organism>
<dbReference type="Pfam" id="PF25087">
    <property type="entry name" value="GMPPB_C"/>
    <property type="match status" value="1"/>
</dbReference>
<dbReference type="NCBIfam" id="TIGR01853">
    <property type="entry name" value="lipid_A_lpxD"/>
    <property type="match status" value="1"/>
</dbReference>
<dbReference type="Pfam" id="PF14602">
    <property type="entry name" value="Hexapep_2"/>
    <property type="match status" value="1"/>
</dbReference>
<accession>M1NKB9</accession>
<keyword evidence="5 7" id="KW-0443">Lipid metabolism</keyword>
<dbReference type="EMBL" id="CP003985">
    <property type="protein sequence ID" value="AGF80024.1"/>
    <property type="molecule type" value="Genomic_DNA"/>
</dbReference>
<dbReference type="OrthoDB" id="9784739at2"/>
<dbReference type="GO" id="GO:0016410">
    <property type="term" value="F:N-acyltransferase activity"/>
    <property type="evidence" value="ECO:0007669"/>
    <property type="project" value="InterPro"/>
</dbReference>
<evidence type="ECO:0000313" key="10">
    <source>
        <dbReference type="EMBL" id="AGF80024.1"/>
    </source>
</evidence>
<dbReference type="GO" id="GO:0103118">
    <property type="term" value="F:UDP-3-O-[(3R)-3-hydroxyacyl]-glucosamine N-acyltransferase activity"/>
    <property type="evidence" value="ECO:0007669"/>
    <property type="project" value="UniProtKB-EC"/>
</dbReference>
<dbReference type="STRING" id="1167006.UWK_03508"/>
<proteinExistence type="inferred from homology"/>
<dbReference type="HAMAP" id="MF_00523">
    <property type="entry name" value="LpxD"/>
    <property type="match status" value="1"/>
</dbReference>
<dbReference type="UniPathway" id="UPA00973"/>
<dbReference type="InterPro" id="IPR056729">
    <property type="entry name" value="GMPPB_C"/>
</dbReference>
<protein>
    <recommendedName>
        <fullName evidence="7">UDP-3-O-acylglucosamine N-acyltransferase</fullName>
        <ecNumber evidence="7">2.3.1.191</ecNumber>
    </recommendedName>
</protein>
<dbReference type="Pfam" id="PF04613">
    <property type="entry name" value="LpxD"/>
    <property type="match status" value="1"/>
</dbReference>
<evidence type="ECO:0000256" key="7">
    <source>
        <dbReference type="HAMAP-Rule" id="MF_00523"/>
    </source>
</evidence>
<dbReference type="InterPro" id="IPR007691">
    <property type="entry name" value="LpxD"/>
</dbReference>
<evidence type="ECO:0000256" key="2">
    <source>
        <dbReference type="ARBA" id="ARBA00022556"/>
    </source>
</evidence>
<evidence type="ECO:0000256" key="1">
    <source>
        <dbReference type="ARBA" id="ARBA00022516"/>
    </source>
</evidence>
<comment type="catalytic activity">
    <reaction evidence="7">
        <text>a UDP-3-O-[(3R)-3-hydroxyacyl]-alpha-D-glucosamine + a (3R)-hydroxyacyl-[ACP] = a UDP-2-N,3-O-bis[(3R)-3-hydroxyacyl]-alpha-D-glucosamine + holo-[ACP] + H(+)</text>
        <dbReference type="Rhea" id="RHEA:53836"/>
        <dbReference type="Rhea" id="RHEA-COMP:9685"/>
        <dbReference type="Rhea" id="RHEA-COMP:9945"/>
        <dbReference type="ChEBI" id="CHEBI:15378"/>
        <dbReference type="ChEBI" id="CHEBI:64479"/>
        <dbReference type="ChEBI" id="CHEBI:78827"/>
        <dbReference type="ChEBI" id="CHEBI:137740"/>
        <dbReference type="ChEBI" id="CHEBI:137748"/>
        <dbReference type="EC" id="2.3.1.191"/>
    </reaction>
</comment>
<keyword evidence="1 7" id="KW-0444">Lipid biosynthesis</keyword>
<feature type="domain" description="UDP-3-O-[3-hydroxymyristoyl] glucosamine N-acyltransferase non-repeat region" evidence="8">
    <location>
        <begin position="31"/>
        <end position="93"/>
    </location>
</feature>
<dbReference type="InterPro" id="IPR020573">
    <property type="entry name" value="UDP_GlcNAc_AcTrfase_non-rep"/>
</dbReference>
<dbReference type="PANTHER" id="PTHR43378">
    <property type="entry name" value="UDP-3-O-ACYLGLUCOSAMINE N-ACYLTRANSFERASE"/>
    <property type="match status" value="1"/>
</dbReference>
<keyword evidence="2 7" id="KW-0441">Lipid A biosynthesis</keyword>
<dbReference type="Proteomes" id="UP000011721">
    <property type="component" value="Chromosome"/>
</dbReference>
<evidence type="ECO:0000313" key="11">
    <source>
        <dbReference type="Proteomes" id="UP000011721"/>
    </source>
</evidence>
<gene>
    <name evidence="7" type="primary">lpxD</name>
    <name evidence="10" type="ordered locus">UWK_03508</name>
</gene>
<dbReference type="Gene3D" id="3.40.1390.10">
    <property type="entry name" value="MurE/MurF, N-terminal domain"/>
    <property type="match status" value="1"/>
</dbReference>
<keyword evidence="11" id="KW-1185">Reference proteome</keyword>
<dbReference type="PATRIC" id="fig|1167006.5.peg.3771"/>
<keyword evidence="4 7" id="KW-0677">Repeat</keyword>
<comment type="similarity">
    <text evidence="7">Belongs to the transferase hexapeptide repeat family. LpxD subfamily.</text>
</comment>
<dbReference type="InterPro" id="IPR001451">
    <property type="entry name" value="Hexapep"/>
</dbReference>
<dbReference type="GO" id="GO:0009245">
    <property type="term" value="P:lipid A biosynthetic process"/>
    <property type="evidence" value="ECO:0007669"/>
    <property type="project" value="UniProtKB-UniRule"/>
</dbReference>
<dbReference type="KEGG" id="dsf:UWK_03508"/>
<comment type="subunit">
    <text evidence="7">Homotrimer.</text>
</comment>
<reference evidence="11" key="1">
    <citation type="journal article" date="2013" name="Stand. Genomic Sci.">
        <title>Complete genome sequence of Desulfocapsa sulfexigens, a marine deltaproteobacterium specialized in disproportionating inorganic sulfur compounds.</title>
        <authorList>
            <person name="Finster K.W."/>
            <person name="Kjeldsen K.U."/>
            <person name="Kube M."/>
            <person name="Reinhardt R."/>
            <person name="Mussmann M."/>
            <person name="Amann R."/>
            <person name="Schreiber L."/>
        </authorList>
    </citation>
    <scope>NUCLEOTIDE SEQUENCE [LARGE SCALE GENOMIC DNA]</scope>
    <source>
        <strain evidence="11">DSM 10523 / SB164P1</strain>
    </source>
</reference>
<comment type="function">
    <text evidence="7">Catalyzes the N-acylation of UDP-3-O-acylglucosamine using 3-hydroxyacyl-ACP as the acyl donor. Is involved in the biosynthesis of lipid A, a phosphorylated glycolipid that anchors the lipopolysaccharide to the outer membrane of the cell.</text>
</comment>
<feature type="domain" description="Mannose-1-phosphate guanyltransferase C-terminal" evidence="9">
    <location>
        <begin position="109"/>
        <end position="188"/>
    </location>
</feature>
<evidence type="ECO:0000256" key="4">
    <source>
        <dbReference type="ARBA" id="ARBA00022737"/>
    </source>
</evidence>
<dbReference type="Gene3D" id="2.160.10.10">
    <property type="entry name" value="Hexapeptide repeat proteins"/>
    <property type="match status" value="1"/>
</dbReference>
<comment type="pathway">
    <text evidence="7">Bacterial outer membrane biogenesis; LPS lipid A biosynthesis.</text>
</comment>
<evidence type="ECO:0000259" key="9">
    <source>
        <dbReference type="Pfam" id="PF25087"/>
    </source>
</evidence>
<dbReference type="PANTHER" id="PTHR43378:SF2">
    <property type="entry name" value="UDP-3-O-ACYLGLUCOSAMINE N-ACYLTRANSFERASE 1, MITOCHONDRIAL-RELATED"/>
    <property type="match status" value="1"/>
</dbReference>
<evidence type="ECO:0000256" key="5">
    <source>
        <dbReference type="ARBA" id="ARBA00023098"/>
    </source>
</evidence>
<sequence>MSSEVYVSKTCFSLEELATAVNGIVAGDGQLEITGFAPLETAGKGDISFLAKAGDVHRLKEFGGSAVIVPMSIEKAPVAVIRVDDPYLASAKIHGRLLEKPFVATGVHPQAWIGKETSLPEQISVAPFVSIGDRVTIGERVTLEAGVVLGDDVQIGDDTTIKANTTIAQGCKIGKRVTIFSGAVIGSDGYGYATDKQGFHTKRPQVGIVQIDDDVEIGANSCVDRAAYGVTHIKSGTKIDNLVQIAHNVVVGENSLIVSQVGIAGSVTLGRNVVLGGQAGVAGHITLGDTVMVAAQSGIHTNLDAGARVGGSPAIPMNIFARAAIQFGKLSEMGRDIRKLKKQMAKCEAVAEEQSGSAK</sequence>
<dbReference type="AlphaFoldDB" id="M1NKB9"/>
<name>M1NKB9_DESSD</name>
<dbReference type="HOGENOM" id="CLU_049865_0_0_7"/>
<dbReference type="SUPFAM" id="SSF51161">
    <property type="entry name" value="Trimeric LpxA-like enzymes"/>
    <property type="match status" value="1"/>
</dbReference>